<dbReference type="AlphaFoldDB" id="A0A2K1KH60"/>
<evidence type="ECO:0000313" key="2">
    <source>
        <dbReference type="EnsemblPlants" id="PAC:32976408.CDS.1"/>
    </source>
</evidence>
<evidence type="ECO:0000313" key="3">
    <source>
        <dbReference type="Proteomes" id="UP000006727"/>
    </source>
</evidence>
<accession>A0A2K1KH60</accession>
<gene>
    <name evidence="2" type="primary">LOC112283508</name>
    <name evidence="1" type="ORF">PHYPA_009480</name>
</gene>
<dbReference type="EMBL" id="ABEU02000006">
    <property type="protein sequence ID" value="PNR53105.1"/>
    <property type="molecule type" value="Genomic_DNA"/>
</dbReference>
<dbReference type="Gramene" id="Pp3c6_25650V3.1">
    <property type="protein sequence ID" value="PAC:32976408.CDS.1"/>
    <property type="gene ID" value="Pp3c6_25650"/>
</dbReference>
<dbReference type="Proteomes" id="UP000006727">
    <property type="component" value="Chromosome 6"/>
</dbReference>
<protein>
    <submittedName>
        <fullName evidence="1 2">Uncharacterized protein</fullName>
    </submittedName>
</protein>
<organism evidence="1">
    <name type="scientific">Physcomitrium patens</name>
    <name type="common">Spreading-leaved earth moss</name>
    <name type="synonym">Physcomitrella patens</name>
    <dbReference type="NCBI Taxonomy" id="3218"/>
    <lineage>
        <taxon>Eukaryota</taxon>
        <taxon>Viridiplantae</taxon>
        <taxon>Streptophyta</taxon>
        <taxon>Embryophyta</taxon>
        <taxon>Bryophyta</taxon>
        <taxon>Bryophytina</taxon>
        <taxon>Bryopsida</taxon>
        <taxon>Funariidae</taxon>
        <taxon>Funariales</taxon>
        <taxon>Funariaceae</taxon>
        <taxon>Physcomitrium</taxon>
    </lineage>
</organism>
<dbReference type="EnsemblPlants" id="Pp3c6_25650V3.1">
    <property type="protein sequence ID" value="PAC:32976408.CDS.1"/>
    <property type="gene ID" value="Pp3c6_25650"/>
</dbReference>
<reference evidence="1 3" key="2">
    <citation type="journal article" date="2018" name="Plant J.">
        <title>The Physcomitrella patens chromosome-scale assembly reveals moss genome structure and evolution.</title>
        <authorList>
            <person name="Lang D."/>
            <person name="Ullrich K.K."/>
            <person name="Murat F."/>
            <person name="Fuchs J."/>
            <person name="Jenkins J."/>
            <person name="Haas F.B."/>
            <person name="Piednoel M."/>
            <person name="Gundlach H."/>
            <person name="Van Bel M."/>
            <person name="Meyberg R."/>
            <person name="Vives C."/>
            <person name="Morata J."/>
            <person name="Symeonidi A."/>
            <person name="Hiss M."/>
            <person name="Muchero W."/>
            <person name="Kamisugi Y."/>
            <person name="Saleh O."/>
            <person name="Blanc G."/>
            <person name="Decker E.L."/>
            <person name="van Gessel N."/>
            <person name="Grimwood J."/>
            <person name="Hayes R.D."/>
            <person name="Graham S.W."/>
            <person name="Gunter L.E."/>
            <person name="McDaniel S.F."/>
            <person name="Hoernstein S.N.W."/>
            <person name="Larsson A."/>
            <person name="Li F.W."/>
            <person name="Perroud P.F."/>
            <person name="Phillips J."/>
            <person name="Ranjan P."/>
            <person name="Rokshar D.S."/>
            <person name="Rothfels C.J."/>
            <person name="Schneider L."/>
            <person name="Shu S."/>
            <person name="Stevenson D.W."/>
            <person name="Thummler F."/>
            <person name="Tillich M."/>
            <person name="Villarreal Aguilar J.C."/>
            <person name="Widiez T."/>
            <person name="Wong G.K."/>
            <person name="Wymore A."/>
            <person name="Zhang Y."/>
            <person name="Zimmer A.D."/>
            <person name="Quatrano R.S."/>
            <person name="Mayer K.F.X."/>
            <person name="Goodstein D."/>
            <person name="Casacuberta J.M."/>
            <person name="Vandepoele K."/>
            <person name="Reski R."/>
            <person name="Cuming A.C."/>
            <person name="Tuskan G.A."/>
            <person name="Maumus F."/>
            <person name="Salse J."/>
            <person name="Schmutz J."/>
            <person name="Rensing S.A."/>
        </authorList>
    </citation>
    <scope>NUCLEOTIDE SEQUENCE [LARGE SCALE GENOMIC DNA]</scope>
    <source>
        <strain evidence="2 3">cv. Gransden 2004</strain>
    </source>
</reference>
<reference evidence="2" key="3">
    <citation type="submission" date="2020-12" db="UniProtKB">
        <authorList>
            <consortium name="EnsemblPlants"/>
        </authorList>
    </citation>
    <scope>IDENTIFICATION</scope>
</reference>
<keyword evidence="3" id="KW-1185">Reference proteome</keyword>
<reference evidence="1 3" key="1">
    <citation type="journal article" date="2008" name="Science">
        <title>The Physcomitrella genome reveals evolutionary insights into the conquest of land by plants.</title>
        <authorList>
            <person name="Rensing S."/>
            <person name="Lang D."/>
            <person name="Zimmer A."/>
            <person name="Terry A."/>
            <person name="Salamov A."/>
            <person name="Shapiro H."/>
            <person name="Nishiyama T."/>
            <person name="Perroud P.-F."/>
            <person name="Lindquist E."/>
            <person name="Kamisugi Y."/>
            <person name="Tanahashi T."/>
            <person name="Sakakibara K."/>
            <person name="Fujita T."/>
            <person name="Oishi K."/>
            <person name="Shin-I T."/>
            <person name="Kuroki Y."/>
            <person name="Toyoda A."/>
            <person name="Suzuki Y."/>
            <person name="Hashimoto A."/>
            <person name="Yamaguchi K."/>
            <person name="Sugano A."/>
            <person name="Kohara Y."/>
            <person name="Fujiyama A."/>
            <person name="Anterola A."/>
            <person name="Aoki S."/>
            <person name="Ashton N."/>
            <person name="Barbazuk W.B."/>
            <person name="Barker E."/>
            <person name="Bennetzen J."/>
            <person name="Bezanilla M."/>
            <person name="Blankenship R."/>
            <person name="Cho S.H."/>
            <person name="Dutcher S."/>
            <person name="Estelle M."/>
            <person name="Fawcett J.A."/>
            <person name="Gundlach H."/>
            <person name="Hanada K."/>
            <person name="Heyl A."/>
            <person name="Hicks K.A."/>
            <person name="Hugh J."/>
            <person name="Lohr M."/>
            <person name="Mayer K."/>
            <person name="Melkozernov A."/>
            <person name="Murata T."/>
            <person name="Nelson D."/>
            <person name="Pils B."/>
            <person name="Prigge M."/>
            <person name="Reiss B."/>
            <person name="Renner T."/>
            <person name="Rombauts S."/>
            <person name="Rushton P."/>
            <person name="Sanderfoot A."/>
            <person name="Schween G."/>
            <person name="Shiu S.-H."/>
            <person name="Stueber K."/>
            <person name="Theodoulou F.L."/>
            <person name="Tu H."/>
            <person name="Van de Peer Y."/>
            <person name="Verrier P.J."/>
            <person name="Waters E."/>
            <person name="Wood A."/>
            <person name="Yang L."/>
            <person name="Cove D."/>
            <person name="Cuming A."/>
            <person name="Hasebe M."/>
            <person name="Lucas S."/>
            <person name="Mishler D.B."/>
            <person name="Reski R."/>
            <person name="Grigoriev I."/>
            <person name="Quatrano R.S."/>
            <person name="Boore J.L."/>
        </authorList>
    </citation>
    <scope>NUCLEOTIDE SEQUENCE [LARGE SCALE GENOMIC DNA]</scope>
    <source>
        <strain evidence="2 3">cv. Gransden 2004</strain>
    </source>
</reference>
<evidence type="ECO:0000313" key="1">
    <source>
        <dbReference type="EMBL" id="PNR53105.1"/>
    </source>
</evidence>
<proteinExistence type="predicted"/>
<name>A0A2K1KH60_PHYPA</name>
<sequence>MTLNCKSLSVGVNNDSCFVDKRWMCPEC</sequence>